<feature type="binding site" evidence="18">
    <location>
        <begin position="12"/>
        <end position="15"/>
    </location>
    <ligand>
        <name>UDP-N-acetyl-alpha-D-glucosamine</name>
        <dbReference type="ChEBI" id="CHEBI:57705"/>
    </ligand>
</feature>
<feature type="binding site" evidence="18">
    <location>
        <begin position="403"/>
        <end position="404"/>
    </location>
    <ligand>
        <name>acetyl-CoA</name>
        <dbReference type="ChEBI" id="CHEBI:57288"/>
    </ligand>
</feature>
<feature type="binding site" evidence="18">
    <location>
        <position position="457"/>
    </location>
    <ligand>
        <name>acetyl-CoA</name>
        <dbReference type="ChEBI" id="CHEBI:57288"/>
    </ligand>
</feature>
<evidence type="ECO:0000259" key="19">
    <source>
        <dbReference type="Pfam" id="PF12804"/>
    </source>
</evidence>
<evidence type="ECO:0000313" key="20">
    <source>
        <dbReference type="EMBL" id="BDB95902.1"/>
    </source>
</evidence>
<feature type="region of interest" description="Pyrophosphorylase" evidence="18">
    <location>
        <begin position="1"/>
        <end position="263"/>
    </location>
</feature>
<dbReference type="EC" id="2.3.1.157" evidence="18"/>
<evidence type="ECO:0000256" key="13">
    <source>
        <dbReference type="ARBA" id="ARBA00023315"/>
    </source>
</evidence>
<comment type="subcellular location">
    <subcellularLocation>
        <location evidence="1 18">Cytoplasm</location>
    </subcellularLocation>
</comment>
<evidence type="ECO:0000313" key="21">
    <source>
        <dbReference type="Proteomes" id="UP001320209"/>
    </source>
</evidence>
<feature type="region of interest" description="Linker" evidence="18">
    <location>
        <begin position="264"/>
        <end position="284"/>
    </location>
</feature>
<keyword evidence="21" id="KW-1185">Reference proteome</keyword>
<comment type="similarity">
    <text evidence="3 18">In the N-terminal section; belongs to the N-acetylglucosamine-1-phosphate uridyltransferase family.</text>
</comment>
<dbReference type="InterPro" id="IPR029044">
    <property type="entry name" value="Nucleotide-diphossugar_trans"/>
</dbReference>
<feature type="domain" description="MobA-like NTP transferase" evidence="19">
    <location>
        <begin position="10"/>
        <end position="162"/>
    </location>
</feature>
<evidence type="ECO:0000256" key="10">
    <source>
        <dbReference type="ARBA" id="ARBA00022960"/>
    </source>
</evidence>
<comment type="caution">
    <text evidence="18">Lacks conserved residue(s) required for the propagation of feature annotation.</text>
</comment>
<feature type="binding site" evidence="18">
    <location>
        <position position="440"/>
    </location>
    <ligand>
        <name>acetyl-CoA</name>
        <dbReference type="ChEBI" id="CHEBI:57288"/>
    </ligand>
</feature>
<evidence type="ECO:0000256" key="1">
    <source>
        <dbReference type="ARBA" id="ARBA00004496"/>
    </source>
</evidence>
<dbReference type="InterPro" id="IPR001451">
    <property type="entry name" value="Hexapep"/>
</dbReference>
<feature type="binding site" evidence="18">
    <location>
        <position position="26"/>
    </location>
    <ligand>
        <name>UDP-N-acetyl-alpha-D-glucosamine</name>
        <dbReference type="ChEBI" id="CHEBI:57705"/>
    </ligand>
</feature>
<feature type="binding site" evidence="18">
    <location>
        <position position="189"/>
    </location>
    <ligand>
        <name>UDP-N-acetyl-alpha-D-glucosamine</name>
        <dbReference type="ChEBI" id="CHEBI:57705"/>
    </ligand>
</feature>
<evidence type="ECO:0000256" key="16">
    <source>
        <dbReference type="ARBA" id="ARBA00048493"/>
    </source>
</evidence>
<evidence type="ECO:0000256" key="7">
    <source>
        <dbReference type="ARBA" id="ARBA00022723"/>
    </source>
</evidence>
<evidence type="ECO:0000256" key="18">
    <source>
        <dbReference type="HAMAP-Rule" id="MF_01631"/>
    </source>
</evidence>
<proteinExistence type="inferred from homology"/>
<dbReference type="InterPro" id="IPR050065">
    <property type="entry name" value="GlmU-like"/>
</dbReference>
<evidence type="ECO:0000256" key="2">
    <source>
        <dbReference type="ARBA" id="ARBA00007707"/>
    </source>
</evidence>
<dbReference type="SUPFAM" id="SSF51161">
    <property type="entry name" value="Trimeric LpxA-like enzymes"/>
    <property type="match status" value="1"/>
</dbReference>
<evidence type="ECO:0000256" key="11">
    <source>
        <dbReference type="ARBA" id="ARBA00022984"/>
    </source>
</evidence>
<comment type="similarity">
    <text evidence="2 18">In the C-terminal section; belongs to the transferase hexapeptide repeat family.</text>
</comment>
<evidence type="ECO:0000256" key="5">
    <source>
        <dbReference type="ARBA" id="ARBA00022679"/>
    </source>
</evidence>
<comment type="pathway">
    <text evidence="18">Bacterial outer membrane biogenesis; LPS lipid A biosynthesis.</text>
</comment>
<feature type="binding site" evidence="18">
    <location>
        <position position="261"/>
    </location>
    <ligand>
        <name>Mg(2+)</name>
        <dbReference type="ChEBI" id="CHEBI:18420"/>
    </ligand>
</feature>
<protein>
    <recommendedName>
        <fullName evidence="18">Bifunctional protein GlmU</fullName>
    </recommendedName>
    <domain>
        <recommendedName>
            <fullName evidence="18">UDP-N-acetylglucosamine pyrophosphorylase</fullName>
            <ecNumber evidence="18">2.7.7.23</ecNumber>
        </recommendedName>
        <alternativeName>
            <fullName evidence="18">N-acetylglucosamine-1-phosphate uridyltransferase</fullName>
        </alternativeName>
    </domain>
    <domain>
        <recommendedName>
            <fullName evidence="18">Glucosamine-1-phosphate N-acetyltransferase</fullName>
            <ecNumber evidence="18">2.3.1.157</ecNumber>
        </recommendedName>
    </domain>
</protein>
<keyword evidence="5 18" id="KW-0808">Transferase</keyword>
<evidence type="ECO:0000256" key="12">
    <source>
        <dbReference type="ARBA" id="ARBA00023268"/>
    </source>
</evidence>
<dbReference type="PANTHER" id="PTHR43584:SF3">
    <property type="entry name" value="BIFUNCTIONAL PROTEIN GLMU"/>
    <property type="match status" value="1"/>
</dbReference>
<keyword evidence="13 18" id="KW-0012">Acyltransferase</keyword>
<dbReference type="InterPro" id="IPR018357">
    <property type="entry name" value="Hexapep_transf_CS"/>
</dbReference>
<keyword evidence="14 18" id="KW-0961">Cell wall biogenesis/degradation</keyword>
<feature type="binding site" evidence="18">
    <location>
        <position position="204"/>
    </location>
    <ligand>
        <name>UDP-N-acetyl-alpha-D-glucosamine</name>
        <dbReference type="ChEBI" id="CHEBI:57705"/>
    </ligand>
</feature>
<keyword evidence="6 18" id="KW-0548">Nucleotidyltransferase</keyword>
<dbReference type="Gene3D" id="2.160.10.10">
    <property type="entry name" value="Hexapeptide repeat proteins"/>
    <property type="match status" value="1"/>
</dbReference>
<feature type="binding site" evidence="18">
    <location>
        <position position="383"/>
    </location>
    <ligand>
        <name>UDP-N-acetyl-alpha-D-glucosamine</name>
        <dbReference type="ChEBI" id="CHEBI:57705"/>
    </ligand>
</feature>
<comment type="pathway">
    <text evidence="18">Nucleotide-sugar biosynthesis; UDP-N-acetyl-alpha-D-glucosamine biosynthesis; UDP-N-acetyl-alpha-D-glucosamine from N-acetyl-alpha-D-glucosamine 1-phosphate: step 1/1.</text>
</comment>
<feature type="binding site" evidence="18">
    <location>
        <begin position="135"/>
        <end position="137"/>
    </location>
    <ligand>
        <name>UDP-N-acetyl-alpha-D-glucosamine</name>
        <dbReference type="ChEBI" id="CHEBI:57705"/>
    </ligand>
</feature>
<feature type="binding site" evidence="18">
    <location>
        <position position="137"/>
    </location>
    <ligand>
        <name>Mg(2+)</name>
        <dbReference type="ChEBI" id="CHEBI:18420"/>
    </ligand>
</feature>
<reference evidence="20" key="1">
    <citation type="submission" date="2021-10" db="EMBL/GenBank/DDBJ databases">
        <title>Genome Sequence of The Candidatus Hydrogeosomobacter endosymbioticus, an Intracellular Bacterial Symbiont of the Anaerobic Ciliate GW7.</title>
        <authorList>
            <person name="Shiohama Y."/>
            <person name="Shinzato N."/>
        </authorList>
    </citation>
    <scope>NUCLEOTIDE SEQUENCE [LARGE SCALE GENOMIC DNA]</scope>
    <source>
        <strain evidence="20">200920</strain>
    </source>
</reference>
<dbReference type="EC" id="2.7.7.23" evidence="18"/>
<dbReference type="Pfam" id="PF00132">
    <property type="entry name" value="Hexapep"/>
    <property type="match status" value="1"/>
</dbReference>
<evidence type="ECO:0000256" key="6">
    <source>
        <dbReference type="ARBA" id="ARBA00022695"/>
    </source>
</evidence>
<feature type="binding site" evidence="18">
    <location>
        <position position="394"/>
    </location>
    <ligand>
        <name>UDP-N-acetyl-alpha-D-glucosamine</name>
        <dbReference type="ChEBI" id="CHEBI:57705"/>
    </ligand>
</feature>
<comment type="cofactor">
    <cofactor evidence="18">
        <name>Mg(2+)</name>
        <dbReference type="ChEBI" id="CHEBI:18420"/>
    </cofactor>
    <text evidence="18">Binds 1 Mg(2+) ion per subunit.</text>
</comment>
<evidence type="ECO:0000256" key="9">
    <source>
        <dbReference type="ARBA" id="ARBA00022842"/>
    </source>
</evidence>
<comment type="subunit">
    <text evidence="18">Homotrimer.</text>
</comment>
<comment type="catalytic activity">
    <reaction evidence="16 18">
        <text>N-acetyl-alpha-D-glucosamine 1-phosphate + UTP + H(+) = UDP-N-acetyl-alpha-D-glucosamine + diphosphate</text>
        <dbReference type="Rhea" id="RHEA:13509"/>
        <dbReference type="ChEBI" id="CHEBI:15378"/>
        <dbReference type="ChEBI" id="CHEBI:33019"/>
        <dbReference type="ChEBI" id="CHEBI:46398"/>
        <dbReference type="ChEBI" id="CHEBI:57705"/>
        <dbReference type="ChEBI" id="CHEBI:57776"/>
        <dbReference type="EC" id="2.7.7.23"/>
    </reaction>
</comment>
<accession>A0ABM7V815</accession>
<dbReference type="Pfam" id="PF12804">
    <property type="entry name" value="NTP_transf_3"/>
    <property type="match status" value="1"/>
</dbReference>
<feature type="binding site" evidence="18">
    <location>
        <position position="175"/>
    </location>
    <ligand>
        <name>UDP-N-acetyl-alpha-D-glucosamine</name>
        <dbReference type="ChEBI" id="CHEBI:57705"/>
    </ligand>
</feature>
<name>A0ABM7V815_9PROT</name>
<dbReference type="PROSITE" id="PS00101">
    <property type="entry name" value="HEXAPEP_TRANSFERASES"/>
    <property type="match status" value="1"/>
</dbReference>
<feature type="binding site" evidence="18">
    <location>
        <position position="368"/>
    </location>
    <ligand>
        <name>UDP-N-acetyl-alpha-D-glucosamine</name>
        <dbReference type="ChEBI" id="CHEBI:57705"/>
    </ligand>
</feature>
<gene>
    <name evidence="18 20" type="primary">glmU</name>
    <name evidence="20" type="ORF">HYD_0350</name>
</gene>
<dbReference type="InterPro" id="IPR005882">
    <property type="entry name" value="Bifunctional_GlmU"/>
</dbReference>
<feature type="binding site" evidence="18">
    <location>
        <position position="397"/>
    </location>
    <ligand>
        <name>acetyl-CoA</name>
        <dbReference type="ChEBI" id="CHEBI:57288"/>
    </ligand>
</feature>
<organism evidence="20 21">
    <name type="scientific">Candidatus Hydrogenosomobacter endosymbioticus</name>
    <dbReference type="NCBI Taxonomy" id="2558174"/>
    <lineage>
        <taxon>Bacteria</taxon>
        <taxon>Pseudomonadati</taxon>
        <taxon>Pseudomonadota</taxon>
        <taxon>Alphaproteobacteria</taxon>
        <taxon>Holosporales</taxon>
        <taxon>Holosporaceae</taxon>
        <taxon>Candidatus Hydrogenosomobacter</taxon>
    </lineage>
</organism>
<dbReference type="RefSeq" id="WP_236865132.1">
    <property type="nucleotide sequence ID" value="NZ_AP025225.1"/>
</dbReference>
<feature type="binding site" evidence="18">
    <location>
        <position position="73"/>
    </location>
    <ligand>
        <name>UDP-N-acetyl-alpha-D-glucosamine</name>
        <dbReference type="ChEBI" id="CHEBI:57705"/>
    </ligand>
</feature>
<feature type="active site" description="Proton acceptor" evidence="18">
    <location>
        <position position="380"/>
    </location>
</feature>
<dbReference type="Gene3D" id="3.90.550.10">
    <property type="entry name" value="Spore Coat Polysaccharide Biosynthesis Protein SpsA, Chain A"/>
    <property type="match status" value="1"/>
</dbReference>
<keyword evidence="8 18" id="KW-0677">Repeat</keyword>
<comment type="pathway">
    <text evidence="18">Nucleotide-sugar biosynthesis; UDP-N-acetyl-alpha-D-glucosamine biosynthesis; N-acetyl-alpha-D-glucosamine 1-phosphate from alpha-D-glucosamine 6-phosphate (route II): step 2/2.</text>
</comment>
<dbReference type="HAMAP" id="MF_01631">
    <property type="entry name" value="GlmU"/>
    <property type="match status" value="1"/>
</dbReference>
<sequence length="476" mass="51414">MLSNNKSAVFILAAGRSSRFNSSTSKIFHDLCGQPVVNYVLDVARFFAYDYNSIISVISKDSPEIADTVCVRQKDALGTGDAFRSALFRLLGQQGSLCTGPVTIDAEQRALANNASSSLFIEKKRTSSEMALVLYGDAPLITTESIQLLFEAKKKNPEAAIVILAMYPENPSGYGRIKEKNGKVTEIVECKNASSEEKLIPLCNSGILLIDINVAEKLCPLLKKNDLSGEYYLTDIVRLATDNSYSVISVEAPANELCGINTRAELSHAHDILQKRFREKALQRCATLYGKDTIFLSYDTVVERDVTIHSNVCIGPGVHIHEGAEILPFSYICNATIGEHCSIGPFALISGNTVLHNRSTAGSFVEIKRSSVGPRSKVKHLSYIGDSCIGSNVNIGAGVVTANYDGHSKHKTVIGNNAFIGCNSSLIAPIEVGETSIIGAGSVITKNVPSKSLSLSRPEQKVVPLKTSSKHLSRKK</sequence>
<keyword evidence="11 18" id="KW-0573">Peptidoglycan synthesis</keyword>
<dbReference type="InterPro" id="IPR011004">
    <property type="entry name" value="Trimer_LpxA-like_sf"/>
</dbReference>
<keyword evidence="4 18" id="KW-0963">Cytoplasm</keyword>
<dbReference type="EMBL" id="AP025225">
    <property type="protein sequence ID" value="BDB95902.1"/>
    <property type="molecule type" value="Genomic_DNA"/>
</dbReference>
<dbReference type="SUPFAM" id="SSF53448">
    <property type="entry name" value="Nucleotide-diphospho-sugar transferases"/>
    <property type="match status" value="1"/>
</dbReference>
<feature type="binding site" evidence="18">
    <location>
        <position position="261"/>
    </location>
    <ligand>
        <name>UDP-N-acetyl-alpha-D-glucosamine</name>
        <dbReference type="ChEBI" id="CHEBI:57705"/>
    </ligand>
</feature>
<keyword evidence="12 18" id="KW-0511">Multifunctional enzyme</keyword>
<dbReference type="InterPro" id="IPR025877">
    <property type="entry name" value="MobA-like_NTP_Trfase"/>
</dbReference>
<keyword evidence="10 18" id="KW-0133">Cell shape</keyword>
<evidence type="ECO:0000256" key="3">
    <source>
        <dbReference type="ARBA" id="ARBA00007947"/>
    </source>
</evidence>
<comment type="function">
    <text evidence="17 18">Catalyzes the last two sequential reactions in the de novo biosynthetic pathway for UDP-N-acetylglucosamine (UDP-GlcNAc). The C-terminal domain catalyzes the transfer of acetyl group from acetyl coenzyme A to glucosamine-1-phosphate (GlcN-1-P) to produce N-acetylglucosamine-1-phosphate (GlcNAc-1-P), which is converted into UDP-GlcNAc by the transfer of uridine 5-monophosphate (from uridine 5-triphosphate), a reaction catalyzed by the N-terminal domain.</text>
</comment>
<feature type="binding site" evidence="18">
    <location>
        <begin position="78"/>
        <end position="79"/>
    </location>
    <ligand>
        <name>UDP-N-acetyl-alpha-D-glucosamine</name>
        <dbReference type="ChEBI" id="CHEBI:57705"/>
    </ligand>
</feature>
<evidence type="ECO:0000256" key="14">
    <source>
        <dbReference type="ARBA" id="ARBA00023316"/>
    </source>
</evidence>
<evidence type="ECO:0000256" key="15">
    <source>
        <dbReference type="ARBA" id="ARBA00048247"/>
    </source>
</evidence>
<dbReference type="Proteomes" id="UP001320209">
    <property type="component" value="Chromosome"/>
</dbReference>
<evidence type="ECO:0000256" key="8">
    <source>
        <dbReference type="ARBA" id="ARBA00022737"/>
    </source>
</evidence>
<feature type="region of interest" description="N-acetyltransferase" evidence="18">
    <location>
        <begin position="285"/>
        <end position="476"/>
    </location>
</feature>
<dbReference type="PANTHER" id="PTHR43584">
    <property type="entry name" value="NUCLEOTIDYL TRANSFERASE"/>
    <property type="match status" value="1"/>
</dbReference>
<evidence type="ECO:0000256" key="17">
    <source>
        <dbReference type="ARBA" id="ARBA00049628"/>
    </source>
</evidence>
<keyword evidence="7 18" id="KW-0479">Metal-binding</keyword>
<evidence type="ECO:0000256" key="4">
    <source>
        <dbReference type="ARBA" id="ARBA00022490"/>
    </source>
</evidence>
<comment type="catalytic activity">
    <reaction evidence="15 18">
        <text>alpha-D-glucosamine 1-phosphate + acetyl-CoA = N-acetyl-alpha-D-glucosamine 1-phosphate + CoA + H(+)</text>
        <dbReference type="Rhea" id="RHEA:13725"/>
        <dbReference type="ChEBI" id="CHEBI:15378"/>
        <dbReference type="ChEBI" id="CHEBI:57287"/>
        <dbReference type="ChEBI" id="CHEBI:57288"/>
        <dbReference type="ChEBI" id="CHEBI:57776"/>
        <dbReference type="ChEBI" id="CHEBI:58516"/>
        <dbReference type="EC" id="2.3.1.157"/>
    </reaction>
</comment>
<keyword evidence="9 18" id="KW-0460">Magnesium</keyword>